<dbReference type="GO" id="GO:0000981">
    <property type="term" value="F:DNA-binding transcription factor activity, RNA polymerase II-specific"/>
    <property type="evidence" value="ECO:0007669"/>
    <property type="project" value="InterPro"/>
</dbReference>
<dbReference type="InterPro" id="IPR050613">
    <property type="entry name" value="Sec_Metabolite_Reg"/>
</dbReference>
<dbReference type="GeneID" id="54553085"/>
<feature type="domain" description="Zn(2)-C6 fungal-type" evidence="5">
    <location>
        <begin position="34"/>
        <end position="64"/>
    </location>
</feature>
<dbReference type="Pfam" id="PF04082">
    <property type="entry name" value="Fungal_trans"/>
    <property type="match status" value="1"/>
</dbReference>
<evidence type="ECO:0000313" key="7">
    <source>
        <dbReference type="Proteomes" id="UP000800097"/>
    </source>
</evidence>
<feature type="region of interest" description="Disordered" evidence="4">
    <location>
        <begin position="1"/>
        <end position="28"/>
    </location>
</feature>
<dbReference type="Pfam" id="PF00172">
    <property type="entry name" value="Zn_clus"/>
    <property type="match status" value="1"/>
</dbReference>
<gene>
    <name evidence="6" type="ORF">EI97DRAFT_444596</name>
</gene>
<dbReference type="InterPro" id="IPR007219">
    <property type="entry name" value="XnlR_reg_dom"/>
</dbReference>
<dbReference type="SMART" id="SM00906">
    <property type="entry name" value="Fungal_trans"/>
    <property type="match status" value="1"/>
</dbReference>
<dbReference type="Gene3D" id="4.10.240.10">
    <property type="entry name" value="Zn(2)-C6 fungal-type DNA-binding domain"/>
    <property type="match status" value="1"/>
</dbReference>
<dbReference type="PROSITE" id="PS50048">
    <property type="entry name" value="ZN2_CY6_FUNGAL_2"/>
    <property type="match status" value="1"/>
</dbReference>
<dbReference type="Proteomes" id="UP000800097">
    <property type="component" value="Unassembled WGS sequence"/>
</dbReference>
<keyword evidence="7" id="KW-1185">Reference proteome</keyword>
<protein>
    <recommendedName>
        <fullName evidence="5">Zn(2)-C6 fungal-type domain-containing protein</fullName>
    </recommendedName>
</protein>
<dbReference type="InterPro" id="IPR036864">
    <property type="entry name" value="Zn2-C6_fun-type_DNA-bd_sf"/>
</dbReference>
<dbReference type="PROSITE" id="PS00463">
    <property type="entry name" value="ZN2_CY6_FUNGAL_1"/>
    <property type="match status" value="1"/>
</dbReference>
<dbReference type="GO" id="GO:0008270">
    <property type="term" value="F:zinc ion binding"/>
    <property type="evidence" value="ECO:0007669"/>
    <property type="project" value="InterPro"/>
</dbReference>
<name>A0A6A6JBH4_WESOR</name>
<evidence type="ECO:0000256" key="3">
    <source>
        <dbReference type="ARBA" id="ARBA00023242"/>
    </source>
</evidence>
<feature type="region of interest" description="Disordered" evidence="4">
    <location>
        <begin position="116"/>
        <end position="159"/>
    </location>
</feature>
<dbReference type="CDD" id="cd00067">
    <property type="entry name" value="GAL4"/>
    <property type="match status" value="1"/>
</dbReference>
<dbReference type="GO" id="GO:0003677">
    <property type="term" value="F:DNA binding"/>
    <property type="evidence" value="ECO:0007669"/>
    <property type="project" value="InterPro"/>
</dbReference>
<proteinExistence type="predicted"/>
<feature type="compositionally biased region" description="Low complexity" evidence="4">
    <location>
        <begin position="1"/>
        <end position="19"/>
    </location>
</feature>
<organism evidence="6 7">
    <name type="scientific">Westerdykella ornata</name>
    <dbReference type="NCBI Taxonomy" id="318751"/>
    <lineage>
        <taxon>Eukaryota</taxon>
        <taxon>Fungi</taxon>
        <taxon>Dikarya</taxon>
        <taxon>Ascomycota</taxon>
        <taxon>Pezizomycotina</taxon>
        <taxon>Dothideomycetes</taxon>
        <taxon>Pleosporomycetidae</taxon>
        <taxon>Pleosporales</taxon>
        <taxon>Sporormiaceae</taxon>
        <taxon>Westerdykella</taxon>
    </lineage>
</organism>
<dbReference type="SUPFAM" id="SSF57701">
    <property type="entry name" value="Zn2/Cys6 DNA-binding domain"/>
    <property type="match status" value="1"/>
</dbReference>
<dbReference type="OrthoDB" id="424974at2759"/>
<reference evidence="6" key="1">
    <citation type="journal article" date="2020" name="Stud. Mycol.">
        <title>101 Dothideomycetes genomes: a test case for predicting lifestyles and emergence of pathogens.</title>
        <authorList>
            <person name="Haridas S."/>
            <person name="Albert R."/>
            <person name="Binder M."/>
            <person name="Bloem J."/>
            <person name="Labutti K."/>
            <person name="Salamov A."/>
            <person name="Andreopoulos B."/>
            <person name="Baker S."/>
            <person name="Barry K."/>
            <person name="Bills G."/>
            <person name="Bluhm B."/>
            <person name="Cannon C."/>
            <person name="Castanera R."/>
            <person name="Culley D."/>
            <person name="Daum C."/>
            <person name="Ezra D."/>
            <person name="Gonzalez J."/>
            <person name="Henrissat B."/>
            <person name="Kuo A."/>
            <person name="Liang C."/>
            <person name="Lipzen A."/>
            <person name="Lutzoni F."/>
            <person name="Magnuson J."/>
            <person name="Mondo S."/>
            <person name="Nolan M."/>
            <person name="Ohm R."/>
            <person name="Pangilinan J."/>
            <person name="Park H.-J."/>
            <person name="Ramirez L."/>
            <person name="Alfaro M."/>
            <person name="Sun H."/>
            <person name="Tritt A."/>
            <person name="Yoshinaga Y."/>
            <person name="Zwiers L.-H."/>
            <person name="Turgeon B."/>
            <person name="Goodwin S."/>
            <person name="Spatafora J."/>
            <person name="Crous P."/>
            <person name="Grigoriev I."/>
        </authorList>
    </citation>
    <scope>NUCLEOTIDE SEQUENCE</scope>
    <source>
        <strain evidence="6">CBS 379.55</strain>
    </source>
</reference>
<keyword evidence="3" id="KW-0539">Nucleus</keyword>
<dbReference type="RefSeq" id="XP_033651321.1">
    <property type="nucleotide sequence ID" value="XM_033799910.1"/>
</dbReference>
<accession>A0A6A6JBH4</accession>
<sequence>METGNTSNAASQSPSSSTPGKPHPPGGRQRAIFSCLTCRRRKVKCDHAHPVCGACARGNHTCTYASDPGTVPANPGRVAKPVISTNGKGARASDVQARLDRLEALLHQAVTGNVLAKKQQQQQQQQQSVGSVEHDSEHTFSPSSNSQSSHGAGISSDTHNGTLLLDEGKSQFVSSLHYALLADEALLGEKNPDEDRNGPTRNNLVHLLSLGRSKVGVDLQQLLPQAQHHRDELLQIYFANVDPITRITHTPSLVRRFPLYVQETRPIAFAIFFSAVNSLPPAVCEEKFSESKEDLLTRYELGIEISLARENYLTTSSLEVLQGLILWLTCLTKEEDMGKAWALMGVAIRIALNQGLHRDPSLFQSGSMDAVTTELRRRLWCQICHLEYRSAEFKGQEPSIRDDDFTTMLPRNVEDDELVEGAPADSAPYDEERFTNMTTQLVRFYGIRALRRIIQSTYRLERRILESGLRQTSCPDLVQELQNIYQGIKIMVEELHRNNEQKFLRFCNPQIPLHRLCIGLANLLEWRCYLLFWLRMPRAYRDIVFSNDVRRSIFENSVSVVETLNGASVDPSVARFHWQIGGHAAFQAIMHVVSELQNPTFEPPDRQRALRALRLSRILKEDNTSKAWGVVKSMIDKVVGEQLVSQPTLASVQTSAAPVTYSSAPAPAVHQPTVQTQYSDYPNSTSMYPSFQQASNAYDVQQTPAVSQPDAFQPMGMQFNWDDINLGNILADIPQQNQEAPAFDWGFWGDPVSFNDQMGIALPADTDLYAPFDT</sequence>
<keyword evidence="2" id="KW-0479">Metal-binding</keyword>
<feature type="region of interest" description="Disordered" evidence="4">
    <location>
        <begin position="68"/>
        <end position="90"/>
    </location>
</feature>
<evidence type="ECO:0000259" key="5">
    <source>
        <dbReference type="PROSITE" id="PS50048"/>
    </source>
</evidence>
<dbReference type="EMBL" id="ML986507">
    <property type="protein sequence ID" value="KAF2273782.1"/>
    <property type="molecule type" value="Genomic_DNA"/>
</dbReference>
<dbReference type="CDD" id="cd12148">
    <property type="entry name" value="fungal_TF_MHR"/>
    <property type="match status" value="1"/>
</dbReference>
<dbReference type="AlphaFoldDB" id="A0A6A6JBH4"/>
<dbReference type="GO" id="GO:0006351">
    <property type="term" value="P:DNA-templated transcription"/>
    <property type="evidence" value="ECO:0007669"/>
    <property type="project" value="InterPro"/>
</dbReference>
<dbReference type="PANTHER" id="PTHR31001:SF77">
    <property type="entry name" value="TRANSCRIPTION FACTOR, PUTATIVE (AFU_ORTHOLOGUE AFUA_3G12940)-RELATED"/>
    <property type="match status" value="1"/>
</dbReference>
<evidence type="ECO:0000256" key="1">
    <source>
        <dbReference type="ARBA" id="ARBA00004123"/>
    </source>
</evidence>
<dbReference type="GO" id="GO:0005634">
    <property type="term" value="C:nucleus"/>
    <property type="evidence" value="ECO:0007669"/>
    <property type="project" value="UniProtKB-SubCell"/>
</dbReference>
<evidence type="ECO:0000256" key="4">
    <source>
        <dbReference type="SAM" id="MobiDB-lite"/>
    </source>
</evidence>
<feature type="compositionally biased region" description="Polar residues" evidence="4">
    <location>
        <begin position="139"/>
        <end position="159"/>
    </location>
</feature>
<dbReference type="SMART" id="SM00066">
    <property type="entry name" value="GAL4"/>
    <property type="match status" value="1"/>
</dbReference>
<dbReference type="InterPro" id="IPR001138">
    <property type="entry name" value="Zn2Cys6_DnaBD"/>
</dbReference>
<comment type="subcellular location">
    <subcellularLocation>
        <location evidence="1">Nucleus</location>
    </subcellularLocation>
</comment>
<evidence type="ECO:0000256" key="2">
    <source>
        <dbReference type="ARBA" id="ARBA00022723"/>
    </source>
</evidence>
<dbReference type="PANTHER" id="PTHR31001">
    <property type="entry name" value="UNCHARACTERIZED TRANSCRIPTIONAL REGULATORY PROTEIN"/>
    <property type="match status" value="1"/>
</dbReference>
<evidence type="ECO:0000313" key="6">
    <source>
        <dbReference type="EMBL" id="KAF2273782.1"/>
    </source>
</evidence>